<keyword evidence="8" id="KW-1185">Reference proteome</keyword>
<keyword evidence="2 4" id="KW-0238">DNA-binding</keyword>
<keyword evidence="3" id="KW-0233">DNA recombination</keyword>
<dbReference type="InterPro" id="IPR050090">
    <property type="entry name" value="Tyrosine_recombinase_XerCD"/>
</dbReference>
<evidence type="ECO:0000256" key="3">
    <source>
        <dbReference type="ARBA" id="ARBA00023172"/>
    </source>
</evidence>
<dbReference type="InterPro" id="IPR013762">
    <property type="entry name" value="Integrase-like_cat_sf"/>
</dbReference>
<dbReference type="Gene3D" id="1.10.443.10">
    <property type="entry name" value="Intergrase catalytic core"/>
    <property type="match status" value="1"/>
</dbReference>
<name>K0AX93_GOTA9</name>
<dbReference type="InterPro" id="IPR025269">
    <property type="entry name" value="SAM-like_dom"/>
</dbReference>
<dbReference type="HOGENOM" id="CLU_027562_9_2_9"/>
<sequence length="289" mass="34345">MSKLTDFEFQIEDFMIYCVSKKLSTKTTKSYEQTLKLFAMYMKEEHSIDNAEDVKTAHIRHYIKYLQEIGKYTVQTRNENINFPQNRTDNGKQISPNTINNYIRNIKVFYNYLVEERVIRENPLDRVKFLKKRERIKESLSRTEINVILSNYNLTSFYGYRDYIITKLLLTTGARIGETLSLLTEDIDFKNKTVLFKDTKNKKEKIGYLSNMMMQDLRRWVSYKDRYMTTESLFPTNRCTKLKLHSYEKALKRDALRGGIENVLPHRLRATFAIRFLKSGGIMCIKSFI</sequence>
<dbReference type="EMBL" id="CP003326">
    <property type="protein sequence ID" value="AFS78403.1"/>
    <property type="molecule type" value="Genomic_DNA"/>
</dbReference>
<dbReference type="GO" id="GO:0006310">
    <property type="term" value="P:DNA recombination"/>
    <property type="evidence" value="ECO:0007669"/>
    <property type="project" value="UniProtKB-KW"/>
</dbReference>
<dbReference type="SUPFAM" id="SSF56349">
    <property type="entry name" value="DNA breaking-rejoining enzymes"/>
    <property type="match status" value="1"/>
</dbReference>
<dbReference type="GO" id="GO:0003677">
    <property type="term" value="F:DNA binding"/>
    <property type="evidence" value="ECO:0007669"/>
    <property type="project" value="UniProtKB-UniRule"/>
</dbReference>
<dbReference type="InterPro" id="IPR010998">
    <property type="entry name" value="Integrase_recombinase_N"/>
</dbReference>
<dbReference type="InterPro" id="IPR044068">
    <property type="entry name" value="CB"/>
</dbReference>
<dbReference type="InterPro" id="IPR002104">
    <property type="entry name" value="Integrase_catalytic"/>
</dbReference>
<dbReference type="PROSITE" id="PS51898">
    <property type="entry name" value="TYR_RECOMBINASE"/>
    <property type="match status" value="1"/>
</dbReference>
<dbReference type="AlphaFoldDB" id="K0AX93"/>
<dbReference type="Pfam" id="PF00589">
    <property type="entry name" value="Phage_integrase"/>
    <property type="match status" value="1"/>
</dbReference>
<dbReference type="Pfam" id="PF13102">
    <property type="entry name" value="Phage_int_SAM_5"/>
    <property type="match status" value="1"/>
</dbReference>
<evidence type="ECO:0000256" key="4">
    <source>
        <dbReference type="PROSITE-ProRule" id="PRU01248"/>
    </source>
</evidence>
<evidence type="ECO:0000313" key="8">
    <source>
        <dbReference type="Proteomes" id="UP000006094"/>
    </source>
</evidence>
<comment type="similarity">
    <text evidence="1">Belongs to the 'phage' integrase family.</text>
</comment>
<dbReference type="InterPro" id="IPR011010">
    <property type="entry name" value="DNA_brk_join_enz"/>
</dbReference>
<dbReference type="KEGG" id="cad:Curi_c13930"/>
<evidence type="ECO:0000259" key="6">
    <source>
        <dbReference type="PROSITE" id="PS51900"/>
    </source>
</evidence>
<proteinExistence type="inferred from homology"/>
<protein>
    <submittedName>
        <fullName evidence="7">DNA integration/recombination protein</fullName>
    </submittedName>
</protein>
<feature type="domain" description="Core-binding (CB)" evidence="6">
    <location>
        <begin position="5"/>
        <end position="114"/>
    </location>
</feature>
<dbReference type="CDD" id="cd00397">
    <property type="entry name" value="DNA_BRE_C"/>
    <property type="match status" value="1"/>
</dbReference>
<dbReference type="eggNOG" id="COG4974">
    <property type="taxonomic scope" value="Bacteria"/>
</dbReference>
<reference evidence="7 8" key="1">
    <citation type="journal article" date="2012" name="PLoS ONE">
        <title>The purine-utilizing bacterium Clostridium acidurici 9a: a genome-guided metabolic reconsideration.</title>
        <authorList>
            <person name="Hartwich K."/>
            <person name="Poehlein A."/>
            <person name="Daniel R."/>
        </authorList>
    </citation>
    <scope>NUCLEOTIDE SEQUENCE [LARGE SCALE GENOMIC DNA]</scope>
    <source>
        <strain evidence="8">ATCC 7906 / DSM 604 / BCRC 14475 / CIP 104303 / KCTC 5404 / NCIMB 10678 / 9a</strain>
    </source>
</reference>
<dbReference type="RefSeq" id="WP_014967540.1">
    <property type="nucleotide sequence ID" value="NC_018664.1"/>
</dbReference>
<dbReference type="PROSITE" id="PS51900">
    <property type="entry name" value="CB"/>
    <property type="match status" value="1"/>
</dbReference>
<dbReference type="Proteomes" id="UP000006094">
    <property type="component" value="Chromosome"/>
</dbReference>
<dbReference type="GO" id="GO:0015074">
    <property type="term" value="P:DNA integration"/>
    <property type="evidence" value="ECO:0007669"/>
    <property type="project" value="InterPro"/>
</dbReference>
<organism evidence="7 8">
    <name type="scientific">Gottschalkia acidurici (strain ATCC 7906 / DSM 604 / BCRC 14475 / CIP 104303 / KCTC 5404 / NCIMB 10678 / 9a)</name>
    <name type="common">Clostridium acidurici</name>
    <dbReference type="NCBI Taxonomy" id="1128398"/>
    <lineage>
        <taxon>Bacteria</taxon>
        <taxon>Bacillati</taxon>
        <taxon>Bacillota</taxon>
        <taxon>Tissierellia</taxon>
        <taxon>Tissierellales</taxon>
        <taxon>Gottschalkiaceae</taxon>
        <taxon>Gottschalkia</taxon>
    </lineage>
</organism>
<accession>K0AX93</accession>
<evidence type="ECO:0000259" key="5">
    <source>
        <dbReference type="PROSITE" id="PS51898"/>
    </source>
</evidence>
<evidence type="ECO:0000256" key="1">
    <source>
        <dbReference type="ARBA" id="ARBA00008857"/>
    </source>
</evidence>
<dbReference type="PANTHER" id="PTHR30349">
    <property type="entry name" value="PHAGE INTEGRASE-RELATED"/>
    <property type="match status" value="1"/>
</dbReference>
<dbReference type="STRING" id="1128398.Curi_c13930"/>
<dbReference type="PANTHER" id="PTHR30349:SF64">
    <property type="entry name" value="PROPHAGE INTEGRASE INTD-RELATED"/>
    <property type="match status" value="1"/>
</dbReference>
<evidence type="ECO:0000256" key="2">
    <source>
        <dbReference type="ARBA" id="ARBA00023125"/>
    </source>
</evidence>
<evidence type="ECO:0000313" key="7">
    <source>
        <dbReference type="EMBL" id="AFS78403.1"/>
    </source>
</evidence>
<gene>
    <name evidence="7" type="ordered locus">Curi_c13930</name>
</gene>
<dbReference type="Gene3D" id="1.10.150.130">
    <property type="match status" value="1"/>
</dbReference>
<feature type="domain" description="Tyr recombinase" evidence="5">
    <location>
        <begin position="135"/>
        <end position="289"/>
    </location>
</feature>